<dbReference type="GO" id="GO:0008410">
    <property type="term" value="F:CoA-transferase activity"/>
    <property type="evidence" value="ECO:0007669"/>
    <property type="project" value="InterPro"/>
</dbReference>
<protein>
    <submittedName>
        <fullName evidence="2">CoA-transferase</fullName>
    </submittedName>
</protein>
<evidence type="ECO:0000256" key="1">
    <source>
        <dbReference type="ARBA" id="ARBA00007047"/>
    </source>
</evidence>
<dbReference type="Gene3D" id="3.40.1080.10">
    <property type="entry name" value="Glutaconate Coenzyme A-transferase"/>
    <property type="match status" value="1"/>
</dbReference>
<dbReference type="PANTHER" id="PTHR43293:SF3">
    <property type="entry name" value="CHOLESTEROL RING-CLEAVING HYDROLASE IPDB SUBUNIT"/>
    <property type="match status" value="1"/>
</dbReference>
<dbReference type="PANTHER" id="PTHR43293">
    <property type="entry name" value="ACETATE COA-TRANSFERASE YDIF"/>
    <property type="match status" value="1"/>
</dbReference>
<dbReference type="OrthoDB" id="9813111at2"/>
<sequence length="250" mass="27129">MSDPTRAEVCAVACAEVFRDDGEILVSAFGIAPAIGARLARATFSPDLAMSDGEAHLIAGVEPLGSPGGTVEGWTPFRQIFDLVWGGKRHAMMIPTQIDAFGNANTAVIGDYRRPKVQLIGVRGLPGNTVNHPCSYWVPKHSRRVFVEQVDMVAGVGNDAARRAGSGAARHHDLRRVVTNLAVFDFGGEQGRMRLVSRHPGVTMEELREATGFDLGAEEVPETRLPTEQELQLIRQQIDPRASRDKEVPA</sequence>
<dbReference type="SUPFAM" id="SSF100950">
    <property type="entry name" value="NagB/RpiA/CoA transferase-like"/>
    <property type="match status" value="1"/>
</dbReference>
<dbReference type="EMBL" id="NMVQ01000047">
    <property type="protein sequence ID" value="OYO16675.1"/>
    <property type="molecule type" value="Genomic_DNA"/>
</dbReference>
<dbReference type="Proteomes" id="UP000216311">
    <property type="component" value="Unassembled WGS sequence"/>
</dbReference>
<dbReference type="Pfam" id="PF01144">
    <property type="entry name" value="CoA_trans"/>
    <property type="match status" value="1"/>
</dbReference>
<dbReference type="InterPro" id="IPR004165">
    <property type="entry name" value="CoA_trans_fam_I"/>
</dbReference>
<dbReference type="AlphaFoldDB" id="A0A255GLG6"/>
<dbReference type="RefSeq" id="WP_094365562.1">
    <property type="nucleotide sequence ID" value="NZ_NMVQ01000047.1"/>
</dbReference>
<evidence type="ECO:0000313" key="3">
    <source>
        <dbReference type="Proteomes" id="UP000216311"/>
    </source>
</evidence>
<dbReference type="InterPro" id="IPR037171">
    <property type="entry name" value="NagB/RpiA_transferase-like"/>
</dbReference>
<comment type="caution">
    <text evidence="2">The sequence shown here is derived from an EMBL/GenBank/DDBJ whole genome shotgun (WGS) entry which is preliminary data.</text>
</comment>
<name>A0A255GLG6_9ACTN</name>
<evidence type="ECO:0000313" key="2">
    <source>
        <dbReference type="EMBL" id="OYO16675.1"/>
    </source>
</evidence>
<dbReference type="SMART" id="SM00882">
    <property type="entry name" value="CoA_trans"/>
    <property type="match status" value="1"/>
</dbReference>
<proteinExistence type="inferred from homology"/>
<accession>A0A255GLG6</accession>
<keyword evidence="2" id="KW-0808">Transferase</keyword>
<comment type="similarity">
    <text evidence="1">Belongs to the 3-oxoacid CoA-transferase subunit B family.</text>
</comment>
<organism evidence="2 3">
    <name type="scientific">Enemella dayhoffiae</name>
    <dbReference type="NCBI Taxonomy" id="2016507"/>
    <lineage>
        <taxon>Bacteria</taxon>
        <taxon>Bacillati</taxon>
        <taxon>Actinomycetota</taxon>
        <taxon>Actinomycetes</taxon>
        <taxon>Propionibacteriales</taxon>
        <taxon>Propionibacteriaceae</taxon>
        <taxon>Enemella</taxon>
    </lineage>
</organism>
<keyword evidence="3" id="KW-1185">Reference proteome</keyword>
<gene>
    <name evidence="2" type="ORF">CGZ93_17520</name>
</gene>
<reference evidence="2 3" key="1">
    <citation type="submission" date="2017-07" db="EMBL/GenBank/DDBJ databases">
        <title>Draft whole genome sequences of clinical Proprionibacteriaceae strains.</title>
        <authorList>
            <person name="Bernier A.-M."/>
            <person name="Bernard K."/>
            <person name="Domingo M.-C."/>
        </authorList>
    </citation>
    <scope>NUCLEOTIDE SEQUENCE [LARGE SCALE GENOMIC DNA]</scope>
    <source>
        <strain evidence="2 3">NML 130396</strain>
    </source>
</reference>